<dbReference type="AlphaFoldDB" id="A0A5N5WID3"/>
<dbReference type="RefSeq" id="WP_152262149.1">
    <property type="nucleotide sequence ID" value="NZ_VOKX01000001.1"/>
</dbReference>
<evidence type="ECO:0000256" key="1">
    <source>
        <dbReference type="SAM" id="Phobius"/>
    </source>
</evidence>
<dbReference type="SMART" id="SM00530">
    <property type="entry name" value="HTH_XRE"/>
    <property type="match status" value="1"/>
</dbReference>
<comment type="caution">
    <text evidence="3">The sequence shown here is derived from an EMBL/GenBank/DDBJ whole genome shotgun (WGS) entry which is preliminary data.</text>
</comment>
<dbReference type="EMBL" id="VOKX01000001">
    <property type="protein sequence ID" value="KAB7852811.1"/>
    <property type="molecule type" value="Genomic_DNA"/>
</dbReference>
<keyword evidence="4" id="KW-1185">Reference proteome</keyword>
<evidence type="ECO:0000313" key="3">
    <source>
        <dbReference type="EMBL" id="KAB7852811.1"/>
    </source>
</evidence>
<evidence type="ECO:0000259" key="2">
    <source>
        <dbReference type="PROSITE" id="PS50943"/>
    </source>
</evidence>
<keyword evidence="1" id="KW-0812">Transmembrane</keyword>
<keyword evidence="1" id="KW-0472">Membrane</keyword>
<reference evidence="3 4" key="1">
    <citation type="journal article" date="2019" name="Microb. Cell Fact.">
        <title>Exploring novel herbicidin analogues by transcriptional regulator overexpression and MS/MS molecular networking.</title>
        <authorList>
            <person name="Shi Y."/>
            <person name="Gu R."/>
            <person name="Li Y."/>
            <person name="Wang X."/>
            <person name="Ren W."/>
            <person name="Li X."/>
            <person name="Wang L."/>
            <person name="Xie Y."/>
            <person name="Hong B."/>
        </authorList>
    </citation>
    <scope>NUCLEOTIDE SEQUENCE [LARGE SCALE GENOMIC DNA]</scope>
    <source>
        <strain evidence="3 4">US-43</strain>
    </source>
</reference>
<feature type="domain" description="HTH cro/C1-type" evidence="2">
    <location>
        <begin position="20"/>
        <end position="74"/>
    </location>
</feature>
<proteinExistence type="predicted"/>
<feature type="transmembrane region" description="Helical" evidence="1">
    <location>
        <begin position="194"/>
        <end position="211"/>
    </location>
</feature>
<dbReference type="Pfam" id="PF19054">
    <property type="entry name" value="DUF5753"/>
    <property type="match status" value="1"/>
</dbReference>
<dbReference type="InterPro" id="IPR043917">
    <property type="entry name" value="DUF5753"/>
</dbReference>
<sequence>MSEPRPSTVQQARDSLAARLRDIRLDAGLNGRELARRCGWSESKTSRIENARTPPSDADIRKWCAACQAEERALDLIAANRAADTMYVQWKRLHRTGIRRHQESVIPLYERTREFRVYCSNVIPGLVQTEGYAMALLSTISEFQGTPNDAPEAAAARVERSQVIRRGNHRFALLIEEDVLYRSHGGPEVMAGQLGYLLAVMALPSVSLGIVPRTAHRRMWGLETFMVFDDREVQVELLTAEVKITEPSEIAAYRKAFGRLSAMAVHGTEARCLIGGAITALG</sequence>
<accession>A0A5N5WID3</accession>
<name>A0A5N5WID3_STRMB</name>
<dbReference type="Proteomes" id="UP000327000">
    <property type="component" value="Unassembled WGS sequence"/>
</dbReference>
<keyword evidence="1" id="KW-1133">Transmembrane helix</keyword>
<protein>
    <submittedName>
        <fullName evidence="3">Helix-turn-helix domain-containing protein</fullName>
    </submittedName>
</protein>
<dbReference type="OrthoDB" id="4966777at2"/>
<evidence type="ECO:0000313" key="4">
    <source>
        <dbReference type="Proteomes" id="UP000327000"/>
    </source>
</evidence>
<dbReference type="Pfam" id="PF13560">
    <property type="entry name" value="HTH_31"/>
    <property type="match status" value="1"/>
</dbReference>
<organism evidence="3 4">
    <name type="scientific">Streptomyces mobaraensis</name>
    <name type="common">Streptoverticillium mobaraense</name>
    <dbReference type="NCBI Taxonomy" id="35621"/>
    <lineage>
        <taxon>Bacteria</taxon>
        <taxon>Bacillati</taxon>
        <taxon>Actinomycetota</taxon>
        <taxon>Actinomycetes</taxon>
        <taxon>Kitasatosporales</taxon>
        <taxon>Streptomycetaceae</taxon>
        <taxon>Streptomyces</taxon>
    </lineage>
</organism>
<dbReference type="SUPFAM" id="SSF47413">
    <property type="entry name" value="lambda repressor-like DNA-binding domains"/>
    <property type="match status" value="1"/>
</dbReference>
<gene>
    <name evidence="3" type="ORF">FRZ00_00985</name>
</gene>
<dbReference type="Gene3D" id="1.10.260.40">
    <property type="entry name" value="lambda repressor-like DNA-binding domains"/>
    <property type="match status" value="1"/>
</dbReference>
<dbReference type="PROSITE" id="PS50943">
    <property type="entry name" value="HTH_CROC1"/>
    <property type="match status" value="1"/>
</dbReference>
<dbReference type="InterPro" id="IPR001387">
    <property type="entry name" value="Cro/C1-type_HTH"/>
</dbReference>
<dbReference type="CDD" id="cd00093">
    <property type="entry name" value="HTH_XRE"/>
    <property type="match status" value="1"/>
</dbReference>
<dbReference type="InterPro" id="IPR010982">
    <property type="entry name" value="Lambda_DNA-bd_dom_sf"/>
</dbReference>
<dbReference type="GO" id="GO:0003677">
    <property type="term" value="F:DNA binding"/>
    <property type="evidence" value="ECO:0007669"/>
    <property type="project" value="InterPro"/>
</dbReference>